<dbReference type="Proteomes" id="UP000000377">
    <property type="component" value="Chromosome"/>
</dbReference>
<dbReference type="PANTHER" id="PTHR30349:SF64">
    <property type="entry name" value="PROPHAGE INTEGRASE INTD-RELATED"/>
    <property type="match status" value="1"/>
</dbReference>
<evidence type="ECO:0000313" key="6">
    <source>
        <dbReference type="EMBL" id="ADI05635.1"/>
    </source>
</evidence>
<comment type="similarity">
    <text evidence="1">Belongs to the 'phage' integrase family.</text>
</comment>
<sequence length="431" mass="47689">MNVIGDDHLRDWKKELKSRGLADSTIEVIWNHLSSIFKAAATQKRIARNPCREADDDVRPEGPGETKARAWTPEEAHGIREAMPRRYQIVPDLGMHSGQRQAEAFGFSPDDVDRDRMVIHLRRQLLWENGTKPYFKLPKGNKERTVSLSSGLLIKIDAHEAEFPAVTVTLPWKGPGNGGRKTATVRLLATTAFENRINPSSYNNHIMKPALVAVGLIAPREEGTTWGWEDSREKMHHRWRHTYASVQLAAGEDPVSLSHWMGHASPDITLKVYAHFMPDRGMRGRTAVDNWLEAATVLRPTTELAAVEPLAFEEFAPLTLPVAAQSMELLVQGACFGSTWVVCARMPPAVPLLGEIRTEPSAEPDRALAAGLAWLTHHCERLGLAVVCAENLSGQYPVSVRSYQVLGRVTVAVASGMRELPPKPPENSLAA</sequence>
<dbReference type="AlphaFoldDB" id="D7BYS6"/>
<proteinExistence type="inferred from homology"/>
<dbReference type="InterPro" id="IPR050090">
    <property type="entry name" value="Tyrosine_recombinase_XerCD"/>
</dbReference>
<name>D7BYS6_STRBB</name>
<dbReference type="PATRIC" id="fig|749414.3.peg.2602"/>
<reference evidence="6 7" key="1">
    <citation type="journal article" date="2010" name="J. Bacteriol.">
        <title>Genome sequence of the milbemycin-producing bacterium Streptomyces bingchenggensis.</title>
        <authorList>
            <person name="Wang X.J."/>
            <person name="Yan Y.J."/>
            <person name="Zhang B."/>
            <person name="An J."/>
            <person name="Wang J.J."/>
            <person name="Tian J."/>
            <person name="Jiang L."/>
            <person name="Chen Y.H."/>
            <person name="Huang S.X."/>
            <person name="Yin M."/>
            <person name="Zhang J."/>
            <person name="Gao A.L."/>
            <person name="Liu C.X."/>
            <person name="Zhu Z.X."/>
            <person name="Xiang W.S."/>
        </authorList>
    </citation>
    <scope>NUCLEOTIDE SEQUENCE [LARGE SCALE GENOMIC DNA]</scope>
    <source>
        <strain evidence="6 7">BCW-1</strain>
    </source>
</reference>
<dbReference type="GO" id="GO:0006310">
    <property type="term" value="P:DNA recombination"/>
    <property type="evidence" value="ECO:0007669"/>
    <property type="project" value="UniProtKB-KW"/>
</dbReference>
<evidence type="ECO:0000256" key="1">
    <source>
        <dbReference type="ARBA" id="ARBA00008857"/>
    </source>
</evidence>
<dbReference type="Gene3D" id="1.10.443.10">
    <property type="entry name" value="Intergrase catalytic core"/>
    <property type="match status" value="1"/>
</dbReference>
<dbReference type="InterPro" id="IPR011010">
    <property type="entry name" value="DNA_brk_join_enz"/>
</dbReference>
<dbReference type="PANTHER" id="PTHR30349">
    <property type="entry name" value="PHAGE INTEGRASE-RELATED"/>
    <property type="match status" value="1"/>
</dbReference>
<evidence type="ECO:0000256" key="3">
    <source>
        <dbReference type="ARBA" id="ARBA00023172"/>
    </source>
</evidence>
<dbReference type="GO" id="GO:0003677">
    <property type="term" value="F:DNA binding"/>
    <property type="evidence" value="ECO:0007669"/>
    <property type="project" value="UniProtKB-KW"/>
</dbReference>
<organism evidence="6 7">
    <name type="scientific">Streptomyces bingchenggensis (strain BCW-1)</name>
    <dbReference type="NCBI Taxonomy" id="749414"/>
    <lineage>
        <taxon>Bacteria</taxon>
        <taxon>Bacillati</taxon>
        <taxon>Actinomycetota</taxon>
        <taxon>Actinomycetes</taxon>
        <taxon>Kitasatosporales</taxon>
        <taxon>Streptomycetaceae</taxon>
        <taxon>Streptomyces</taxon>
    </lineage>
</organism>
<evidence type="ECO:0000313" key="7">
    <source>
        <dbReference type="Proteomes" id="UP000000377"/>
    </source>
</evidence>
<gene>
    <name evidence="6" type="ordered locus">SBI_02514</name>
</gene>
<accession>D7BYS6</accession>
<feature type="domain" description="Tyr recombinase" evidence="5">
    <location>
        <begin position="66"/>
        <end position="289"/>
    </location>
</feature>
<dbReference type="RefSeq" id="WP_014175112.1">
    <property type="nucleotide sequence ID" value="NC_016582.1"/>
</dbReference>
<dbReference type="HOGENOM" id="CLU_636025_0_0_11"/>
<evidence type="ECO:0000256" key="4">
    <source>
        <dbReference type="SAM" id="MobiDB-lite"/>
    </source>
</evidence>
<dbReference type="SUPFAM" id="SSF56349">
    <property type="entry name" value="DNA breaking-rejoining enzymes"/>
    <property type="match status" value="1"/>
</dbReference>
<dbReference type="STRING" id="749414.SBI_02514"/>
<dbReference type="PROSITE" id="PS51898">
    <property type="entry name" value="TYR_RECOMBINASE"/>
    <property type="match status" value="1"/>
</dbReference>
<protein>
    <submittedName>
        <fullName evidence="6">Putative phage integrase</fullName>
    </submittedName>
</protein>
<keyword evidence="2" id="KW-0238">DNA-binding</keyword>
<dbReference type="EMBL" id="CP002047">
    <property type="protein sequence ID" value="ADI05635.1"/>
    <property type="molecule type" value="Genomic_DNA"/>
</dbReference>
<evidence type="ECO:0000259" key="5">
    <source>
        <dbReference type="PROSITE" id="PS51898"/>
    </source>
</evidence>
<dbReference type="InterPro" id="IPR010998">
    <property type="entry name" value="Integrase_recombinase_N"/>
</dbReference>
<dbReference type="KEGG" id="sbh:SBI_02514"/>
<feature type="compositionally biased region" description="Basic and acidic residues" evidence="4">
    <location>
        <begin position="50"/>
        <end position="71"/>
    </location>
</feature>
<feature type="region of interest" description="Disordered" evidence="4">
    <location>
        <begin position="48"/>
        <end position="71"/>
    </location>
</feature>
<keyword evidence="3" id="KW-0233">DNA recombination</keyword>
<dbReference type="InterPro" id="IPR013762">
    <property type="entry name" value="Integrase-like_cat_sf"/>
</dbReference>
<dbReference type="GO" id="GO:0015074">
    <property type="term" value="P:DNA integration"/>
    <property type="evidence" value="ECO:0007669"/>
    <property type="project" value="InterPro"/>
</dbReference>
<dbReference type="Gene3D" id="1.10.150.130">
    <property type="match status" value="1"/>
</dbReference>
<dbReference type="eggNOG" id="COG0582">
    <property type="taxonomic scope" value="Bacteria"/>
</dbReference>
<evidence type="ECO:0000256" key="2">
    <source>
        <dbReference type="ARBA" id="ARBA00023125"/>
    </source>
</evidence>
<keyword evidence="7" id="KW-1185">Reference proteome</keyword>
<dbReference type="InterPro" id="IPR002104">
    <property type="entry name" value="Integrase_catalytic"/>
</dbReference>